<dbReference type="CDD" id="cd02142">
    <property type="entry name" value="McbC_SagB-like_oxidoreductase"/>
    <property type="match status" value="1"/>
</dbReference>
<dbReference type="PANTHER" id="PTHR43745:SF2">
    <property type="entry name" value="NITROREDUCTASE MJ1384-RELATED"/>
    <property type="match status" value="1"/>
</dbReference>
<evidence type="ECO:0000259" key="1">
    <source>
        <dbReference type="Pfam" id="PF00881"/>
    </source>
</evidence>
<dbReference type="GO" id="GO:0016491">
    <property type="term" value="F:oxidoreductase activity"/>
    <property type="evidence" value="ECO:0007669"/>
    <property type="project" value="InterPro"/>
</dbReference>
<dbReference type="InterPro" id="IPR020051">
    <property type="entry name" value="SagB-type_dehydrogenase"/>
</dbReference>
<dbReference type="SUPFAM" id="SSF55469">
    <property type="entry name" value="FMN-dependent nitroreductase-like"/>
    <property type="match status" value="2"/>
</dbReference>
<gene>
    <name evidence="2" type="ORF">FHU36_006695</name>
</gene>
<sequence>MNLAQDNRETATARDYVEAVVRRAREPMPPFGFEPDWGDQPYRHKVYTEADHLPLPRDGKPVGPLATGLTPARDAAPEFDLPTLSGMLADSYGLGVRRMGVNGNKDNEGRTWYGAATWARGTASGGGLYPLEIYLVAGRGAPVTPGVYHYYTPRHTLRRLLAGDLTGRVRDALDAAGDSTGASTANCYLLISVKLWKNAFKYNSFSYHAVTMDVGTLLGGWQTWARARGLGLTPRLWYDEEALDRLLGLETAAEGVMAVVPVELRDRPGAPASPPVLRGEPAVARTELERSRTLIRFDQVESVHLAAAAAGAAPPPDAAEAAFAIPAADDVGSIRLPAPASLDMDVRTAVRRRRSSFGRFSARRRLAADKLSALLHHGTEGGRLQTAEVRQGRHGLHRIAVFANHVDGVPSGAYDFTPDGGLHPITGDPLSPFLQQQYFLDNYNLEQAAAVLAVIGRPTAAVEALGARGYRLANADVGALAQAFYTCAAALGVGCGAALGFDNVSLRDRGGLAAGDEWPMLIVMVGHERERSAELDLRMA</sequence>
<reference evidence="2 3" key="1">
    <citation type="submission" date="2020-08" db="EMBL/GenBank/DDBJ databases">
        <title>Sequencing the genomes of 1000 actinobacteria strains.</title>
        <authorList>
            <person name="Klenk H.-P."/>
        </authorList>
    </citation>
    <scope>NUCLEOTIDE SEQUENCE [LARGE SCALE GENOMIC DNA]</scope>
    <source>
        <strain evidence="2 3">DSM 45913</strain>
    </source>
</reference>
<evidence type="ECO:0000313" key="2">
    <source>
        <dbReference type="EMBL" id="MBB6350123.1"/>
    </source>
</evidence>
<dbReference type="AlphaFoldDB" id="A0A7X0C8M7"/>
<dbReference type="Pfam" id="PF00881">
    <property type="entry name" value="Nitroreductase"/>
    <property type="match status" value="2"/>
</dbReference>
<feature type="domain" description="Nitroreductase" evidence="1">
    <location>
        <begin position="119"/>
        <end position="262"/>
    </location>
</feature>
<organism evidence="2 3">
    <name type="scientific">Nonomuraea muscovyensis</name>
    <dbReference type="NCBI Taxonomy" id="1124761"/>
    <lineage>
        <taxon>Bacteria</taxon>
        <taxon>Bacillati</taxon>
        <taxon>Actinomycetota</taxon>
        <taxon>Actinomycetes</taxon>
        <taxon>Streptosporangiales</taxon>
        <taxon>Streptosporangiaceae</taxon>
        <taxon>Nonomuraea</taxon>
    </lineage>
</organism>
<protein>
    <submittedName>
        <fullName evidence="2">SagB-type dehydrogenase family enzyme</fullName>
    </submittedName>
</protein>
<dbReference type="InterPro" id="IPR000415">
    <property type="entry name" value="Nitroreductase-like"/>
</dbReference>
<comment type="caution">
    <text evidence="2">The sequence shown here is derived from an EMBL/GenBank/DDBJ whole genome shotgun (WGS) entry which is preliminary data.</text>
</comment>
<dbReference type="RefSeq" id="WP_185087973.1">
    <property type="nucleotide sequence ID" value="NZ_JACHJB010000003.1"/>
</dbReference>
<dbReference type="InterPro" id="IPR029479">
    <property type="entry name" value="Nitroreductase"/>
</dbReference>
<dbReference type="NCBIfam" id="TIGR03605">
    <property type="entry name" value="antibiot_sagB"/>
    <property type="match status" value="1"/>
</dbReference>
<dbReference type="Gene3D" id="3.40.109.10">
    <property type="entry name" value="NADH Oxidase"/>
    <property type="match status" value="2"/>
</dbReference>
<dbReference type="InterPro" id="IPR052544">
    <property type="entry name" value="Bacteriocin_Proc_Enz"/>
</dbReference>
<dbReference type="Proteomes" id="UP000583800">
    <property type="component" value="Unassembled WGS sequence"/>
</dbReference>
<feature type="domain" description="Nitroreductase" evidence="1">
    <location>
        <begin position="436"/>
        <end position="527"/>
    </location>
</feature>
<accession>A0A7X0C8M7</accession>
<keyword evidence="3" id="KW-1185">Reference proteome</keyword>
<name>A0A7X0C8M7_9ACTN</name>
<dbReference type="EMBL" id="JACHJB010000003">
    <property type="protein sequence ID" value="MBB6350123.1"/>
    <property type="molecule type" value="Genomic_DNA"/>
</dbReference>
<evidence type="ECO:0000313" key="3">
    <source>
        <dbReference type="Proteomes" id="UP000583800"/>
    </source>
</evidence>
<proteinExistence type="predicted"/>
<dbReference type="PANTHER" id="PTHR43745">
    <property type="entry name" value="NITROREDUCTASE MJ1384-RELATED"/>
    <property type="match status" value="1"/>
</dbReference>